<evidence type="ECO:0000256" key="1">
    <source>
        <dbReference type="ARBA" id="ARBA00004613"/>
    </source>
</evidence>
<dbReference type="PROSITE" id="PS50853">
    <property type="entry name" value="FN3"/>
    <property type="match status" value="4"/>
</dbReference>
<protein>
    <submittedName>
        <fullName evidence="5">DNRLRE domain-containing protein</fullName>
    </submittedName>
</protein>
<sequence length="1948" mass="201692">MNNSAEALSPGVSFGSVDQPTWQTNGVVYALGSAQGKVFAGGSFTQLRPPSGGSGTAQSRAGLAVLDAATGAPTSCQFTVSGLTSTIRAIEVTPDQSTVYIAGAFTSVNGVSRTRVAALDVASCSVKTAFNAGVVSAEVFGLDVYNNTLYLAGGFSTVRDETRQYYAAVNATTGALLPWTANGVSYSGAGVNKRGRAVQVSPDGQKVVLGGYFYYINGEFSHSIAMLSSADSSEPNGTLLRTYPRGFIPGDPNATSPDANAPQGTSATHAITNGAGDGMFYIANEGIGGGVFDGRAAFRWSDGEQVWRDTCLGATQDLIEDNGTIYSVNHQHDCSGINFNQDGRRVYLAAQNSQTMEHYGWKPDLNDGTGEGIGPRALDIAVSGSTRYLWVGGEFTSVNGSAQQGLTRFTDASSAPSTPTFVGKAMDNGTIQVTFRTSTDNDDSHLTYRVYRNGSTTPIWEGTAISYWWKRPQVTFVDSSVTAGTLYTYRVEVSDGTTTRTSGSVGTRAIAATDSYQRTIKADSPSLYWTSAYTGTSTTANAGSWVIDSAANTTNTSARNGLGMMGLTPNSEGITTADTSGSFTFDGVDDYIWNDQLSEGTSTYTLETWIKTTTTRGGKIIGFGNGRPNTGNNATSLSGNYDRQIYMLNNGQLRFGVWTGSATALTTSTSYNDGAWHHIVATQGADGMSLWVDGNRVAKNTNTAAQAYWGVWHVGGDNLSGWPDQPASNFFAGQIDETAVYDTVLSKTQIAAHATAGGKTPDVNASPADAYGASVYAADPDIYWRLDDTTSAAKDSSYFGQATGQYNTGVTHPVAGALGSVNGAPNTGAQFNGTSSATVSTTVSQSPSNPFTLQMWFNAPSNGRGKLVGFENTTTGNGSAYDKMVYMTDAGRLVFGVYNGATDTVFSTASYNDATWHQLTVTQDSSGMKMYVDGALVGSRSVSTAETGAGYWRIGGGNISGWPDQPSNFYFNGAIDEFAVYSKALQASTIQSQYGTVNPDGQAPTTPGGLSGSYDSGAAQLTWTASSDNLAVTGYRIYRGTTSDFTADASSQIGTATALSYADPTATAGTWYYKVAAVDAAGNVSTASAAASVEVPDTTAPDAPSLSATVSVVTNTPAPGDTTPDITLAWDAVTDNVATTSYALYRGTTADFTPGDSSLVTTVTVTDASQTSYTHVVPNPEQGTWYYRLVALDAAGNASEPSAAAEADVPDTAAPTAPADLSATVVSGSVQLSWTASTDNVAVTGYQIHRSADASFTPSAATLVGESTTTSYTDAAPAGSWHYKVVAVDAADNTSTASGVADATVADTLAPSTPTLSAEVDGDSIELSWTESTDNTAVTGYRVYRGTTADFTPDTGNLIDETTSRTLTDDDLDPGTYHYKVVAFDEAGNVSAASEAATATVAAPDTTAPTAPTVAATVSGDDVSLTWTGTSTDDTGVVGYTLYRGTTDGFTPGSSTKVADLTGTTYTDNNLDVGTYYYKVTAADAAGNVSDPSEAASATVAAAPVDPVTLDVAITDDAGVVQTAATTNYGSNTQLFSRGSSAQQTFIRLDLPSAPSGTSLASATLRLRTSADTAAASADIHSIDLVSGSWTEGGVTWNNRPTSSLGNVGSIAPVSSTNTAFTVTLNADLLAQHLGESVTIRISGEGTDNLRLFSSEYGTASYRPALSLTFDGGTVADTTAPSALSGVSATVTDDTVALTWGASTDNVGVIGYEVYRGSASDFTADSSSRIGTVTSRSYSDEDLAAGTYYYKVRAKDAAGNLSDASSAATAEVEEPSTTPDPVSLQVGSAADAAVVSTAATTNYGSNNQAFSSNASSVQQTYLQFDVPAVPASGLSLTGVQLRLRTSVDAAAGSTGTHDVNVVTGSWTEGALNWNNRPTTVGTKACEITGATSTNTLYTVTCDPAAFTPGSTVTLRISTTSTDNLRIFTKEYNSSLNYRPSLLLDYTAD</sequence>
<evidence type="ECO:0000313" key="5">
    <source>
        <dbReference type="EMBL" id="QXT63416.1"/>
    </source>
</evidence>
<dbReference type="InterPro" id="IPR003961">
    <property type="entry name" value="FN3_dom"/>
</dbReference>
<feature type="domain" description="Fibronectin type-III" evidence="4">
    <location>
        <begin position="1680"/>
        <end position="1775"/>
    </location>
</feature>
<dbReference type="RefSeq" id="WP_219083304.1">
    <property type="nucleotide sequence ID" value="NZ_CP079216.1"/>
</dbReference>
<keyword evidence="2" id="KW-0964">Secreted</keyword>
<accession>A0ABX8SJ88</accession>
<dbReference type="Proteomes" id="UP000824504">
    <property type="component" value="Chromosome"/>
</dbReference>
<evidence type="ECO:0000259" key="4">
    <source>
        <dbReference type="PROSITE" id="PS50853"/>
    </source>
</evidence>
<evidence type="ECO:0000313" key="6">
    <source>
        <dbReference type="Proteomes" id="UP000824504"/>
    </source>
</evidence>
<dbReference type="SMART" id="SM00060">
    <property type="entry name" value="FN3"/>
    <property type="match status" value="7"/>
</dbReference>
<name>A0ABX8SJ88_9ACTN</name>
<dbReference type="InterPro" id="IPR055372">
    <property type="entry name" value="CBM96"/>
</dbReference>
<dbReference type="CDD" id="cd00110">
    <property type="entry name" value="LamG"/>
    <property type="match status" value="1"/>
</dbReference>
<evidence type="ECO:0000256" key="3">
    <source>
        <dbReference type="ARBA" id="ARBA00022729"/>
    </source>
</evidence>
<evidence type="ECO:0000256" key="2">
    <source>
        <dbReference type="ARBA" id="ARBA00022525"/>
    </source>
</evidence>
<reference evidence="5 6" key="1">
    <citation type="submission" date="2021-07" db="EMBL/GenBank/DDBJ databases">
        <title>complete genome sequencing of Tessaracoccus sp.J1M15.</title>
        <authorList>
            <person name="Bae J.-W."/>
            <person name="Kim D.-y."/>
        </authorList>
    </citation>
    <scope>NUCLEOTIDE SEQUENCE [LARGE SCALE GENOMIC DNA]</scope>
    <source>
        <strain evidence="5 6">J1M15</strain>
    </source>
</reference>
<dbReference type="NCBIfam" id="NF033679">
    <property type="entry name" value="DNRLRE_dom"/>
    <property type="match status" value="2"/>
</dbReference>
<dbReference type="SMART" id="SM00282">
    <property type="entry name" value="LamG"/>
    <property type="match status" value="2"/>
</dbReference>
<keyword evidence="3" id="KW-0732">Signal</keyword>
<organism evidence="5 6">
    <name type="scientific">Tessaracoccus palaemonis</name>
    <dbReference type="NCBI Taxonomy" id="2829499"/>
    <lineage>
        <taxon>Bacteria</taxon>
        <taxon>Bacillati</taxon>
        <taxon>Actinomycetota</taxon>
        <taxon>Actinomycetes</taxon>
        <taxon>Propionibacteriales</taxon>
        <taxon>Propionibacteriaceae</taxon>
        <taxon>Tessaracoccus</taxon>
    </lineage>
</organism>
<feature type="domain" description="Fibronectin type-III" evidence="4">
    <location>
        <begin position="1217"/>
        <end position="1308"/>
    </location>
</feature>
<dbReference type="Pfam" id="PF00041">
    <property type="entry name" value="fn3"/>
    <property type="match status" value="1"/>
</dbReference>
<keyword evidence="6" id="KW-1185">Reference proteome</keyword>
<dbReference type="CDD" id="cd00063">
    <property type="entry name" value="FN3"/>
    <property type="match status" value="2"/>
</dbReference>
<proteinExistence type="predicted"/>
<comment type="subcellular location">
    <subcellularLocation>
        <location evidence="1">Secreted</location>
    </subcellularLocation>
</comment>
<dbReference type="InterPro" id="IPR001791">
    <property type="entry name" value="Laminin_G"/>
</dbReference>
<dbReference type="EMBL" id="CP079216">
    <property type="protein sequence ID" value="QXT63416.1"/>
    <property type="molecule type" value="Genomic_DNA"/>
</dbReference>
<dbReference type="Pfam" id="PF13385">
    <property type="entry name" value="Laminin_G_3"/>
    <property type="match status" value="2"/>
</dbReference>
<feature type="domain" description="Fibronectin type-III" evidence="4">
    <location>
        <begin position="1408"/>
        <end position="1503"/>
    </location>
</feature>
<gene>
    <name evidence="5" type="ORF">KDB89_02730</name>
</gene>
<feature type="domain" description="Fibronectin type-III" evidence="4">
    <location>
        <begin position="1310"/>
        <end position="1405"/>
    </location>
</feature>
<dbReference type="Pfam" id="PF24517">
    <property type="entry name" value="CBM96"/>
    <property type="match status" value="2"/>
</dbReference>